<evidence type="ECO:0000313" key="1">
    <source>
        <dbReference type="EMBL" id="VDI37956.1"/>
    </source>
</evidence>
<dbReference type="InterPro" id="IPR036691">
    <property type="entry name" value="Endo/exonu/phosph_ase_sf"/>
</dbReference>
<evidence type="ECO:0008006" key="3">
    <source>
        <dbReference type="Google" id="ProtNLM"/>
    </source>
</evidence>
<sequence>MKLEGATNIHLEKVFRLGKRKPDAIRPRTIVVKFSRLSDRAKVKNASGRLKDTKFGISPQYPREIVERRKRLVPIMLKERKQNKTAYIVDDKLCVNGEIWEGLVRKLRDKEFVQIVSEYDVLCLSECWVKCPDEFELDGYEKKYLARSKCGGSGVVVGIEPDFIVENTLDKHLLDTIDFISYVSDVKITDRLSEDLKAPNGFGRRILDICKSIGLRICNGRFGTDSSKYTFQNKNGCSLIDYMLISQDSIFTLIKALTVKDFNMFSCHAPLSVELYLNVDRKINDQCNCVKSVYNRVKWNEGFKDGLVNDMLTNVQKFDDLMLNLTEHENDIDKCVGALNNMNRS</sequence>
<comment type="caution">
    <text evidence="1">The sequence shown here is derived from an EMBL/GenBank/DDBJ whole genome shotgun (WGS) entry which is preliminary data.</text>
</comment>
<protein>
    <recommendedName>
        <fullName evidence="3">Endonuclease/exonuclease/phosphatase domain-containing protein</fullName>
    </recommendedName>
</protein>
<dbReference type="OrthoDB" id="8052050at2759"/>
<accession>A0A8B6ERA4</accession>
<dbReference type="SUPFAM" id="SSF56219">
    <property type="entry name" value="DNase I-like"/>
    <property type="match status" value="1"/>
</dbReference>
<evidence type="ECO:0000313" key="2">
    <source>
        <dbReference type="Proteomes" id="UP000596742"/>
    </source>
</evidence>
<organism evidence="1 2">
    <name type="scientific">Mytilus galloprovincialis</name>
    <name type="common">Mediterranean mussel</name>
    <dbReference type="NCBI Taxonomy" id="29158"/>
    <lineage>
        <taxon>Eukaryota</taxon>
        <taxon>Metazoa</taxon>
        <taxon>Spiralia</taxon>
        <taxon>Lophotrochozoa</taxon>
        <taxon>Mollusca</taxon>
        <taxon>Bivalvia</taxon>
        <taxon>Autobranchia</taxon>
        <taxon>Pteriomorphia</taxon>
        <taxon>Mytilida</taxon>
        <taxon>Mytiloidea</taxon>
        <taxon>Mytilidae</taxon>
        <taxon>Mytilinae</taxon>
        <taxon>Mytilus</taxon>
    </lineage>
</organism>
<dbReference type="AlphaFoldDB" id="A0A8B6ERA4"/>
<dbReference type="Gene3D" id="3.60.10.10">
    <property type="entry name" value="Endonuclease/exonuclease/phosphatase"/>
    <property type="match status" value="1"/>
</dbReference>
<keyword evidence="2" id="KW-1185">Reference proteome</keyword>
<dbReference type="Proteomes" id="UP000596742">
    <property type="component" value="Unassembled WGS sequence"/>
</dbReference>
<name>A0A8B6ERA4_MYTGA</name>
<proteinExistence type="predicted"/>
<gene>
    <name evidence="1" type="ORF">MGAL_10B054353</name>
</gene>
<reference evidence="1" key="1">
    <citation type="submission" date="2018-11" db="EMBL/GenBank/DDBJ databases">
        <authorList>
            <person name="Alioto T."/>
            <person name="Alioto T."/>
        </authorList>
    </citation>
    <scope>NUCLEOTIDE SEQUENCE</scope>
</reference>
<dbReference type="EMBL" id="UYJE01005523">
    <property type="protein sequence ID" value="VDI37956.1"/>
    <property type="molecule type" value="Genomic_DNA"/>
</dbReference>